<evidence type="ECO:0000256" key="3">
    <source>
        <dbReference type="ARBA" id="ARBA00022614"/>
    </source>
</evidence>
<feature type="compositionally biased region" description="Acidic residues" evidence="5">
    <location>
        <begin position="738"/>
        <end position="750"/>
    </location>
</feature>
<keyword evidence="4" id="KW-0677">Repeat</keyword>
<feature type="compositionally biased region" description="Low complexity" evidence="5">
    <location>
        <begin position="433"/>
        <end position="442"/>
    </location>
</feature>
<dbReference type="Gene3D" id="3.80.10.10">
    <property type="entry name" value="Ribonuclease Inhibitor"/>
    <property type="match status" value="1"/>
</dbReference>
<comment type="subcellular location">
    <subcellularLocation>
        <location evidence="1">Cytoplasm</location>
    </subcellularLocation>
</comment>
<evidence type="ECO:0000313" key="6">
    <source>
        <dbReference type="EMBL" id="KAG0251915.1"/>
    </source>
</evidence>
<evidence type="ECO:0000256" key="2">
    <source>
        <dbReference type="ARBA" id="ARBA00022490"/>
    </source>
</evidence>
<feature type="compositionally biased region" description="Low complexity" evidence="5">
    <location>
        <begin position="170"/>
        <end position="186"/>
    </location>
</feature>
<name>A0A9P6PQI5_9FUNG</name>
<sequence length="1024" mass="110198">MDKPIEGDRYIRTLSHYLRTNQRRLQPASQPANGTKENGSVNSNIRSLVTPADPLAAAYSGMVNSLWNVGSAVVNSITPSSPSSSGHPPPPPSSQYQGSWDGTGTIDPNASPSERLLSLQAQLRAPILPLDLYYLLYLLDRFDQDGIEIEGWDGLTPRTVGDSNPRVLRSTPSSPNATSANNNGNNGKAGDTSNGYSSFPPPASPRPQSIRSFSSTALSTLTLITGWKQWSTAASSQQGTITIEDDIRFIHDFIEMIPSLRLMARIDTASTAKGRIVGFETDTVLHLFQTAAAIAQAPWTEPAPTSSVLLPMASLFKSLSHLEIHKIPVNCIEGWETLMGQLRSLVVVQASIEDVHQVLVEAVVRCERRRRQRVYREQNRAQLMKEERQAALREAELASQGHDTTTIGKQGGDEGEQVGGGGSGLGAHHTAQSSTSSTSMVVSSSPKMTLPFGAETPDSEIIQALKMWPQLRHFSAQDNALPALAHSETFSFAVNIVSLDLSHNLLISPPLGLIHLFNLHTLNLSYNMLTHVQQIYQILGNIAVLDLRGNRLESLCGLERLWNLEKVDVRENHLDEAAEVGRLAALPGIREVWSESNPFCKIQPKHRLEILAVFKANGHDLLLDGSFASFTEKRALANLGPTAFSTTISSINNPANIPAASAPSAVLAKDLSPAPRPLSSAFLSGPNNTSSLKPPAKDGLEATTPPGTTPNSPVAKLEKKKLVKSSKRVKRVVNLDSDHEEGGEEGDQPEQDTVSGAGGAVLGPAVMIAGKNGSGKNGKSVSMSAATAAGEEGEKKEKKKTKGTKKKVTKKKKQQQAGEAGENNNSNDSSEAKTSNNDTNPRTSVHFGDTHRGHDGEQDDTVDHSLCHDGHHVHRLAQLEQSMASLATGGGGGGGAGGGGSRPAHHRQPSRSILKRSSMIVPGTSGGPSSGGSSALSPRLRPSSPIGSFSSDDGADEYRRRIEAMRMEAGTNWLKVLAEMDRDVSIREEQQRLSQQQQQQQSHHHQPHQRQQPLPPQRRHSKAL</sequence>
<feature type="compositionally biased region" description="Polar residues" evidence="5">
    <location>
        <begin position="822"/>
        <end position="843"/>
    </location>
</feature>
<feature type="compositionally biased region" description="Basic and acidic residues" evidence="5">
    <location>
        <begin position="848"/>
        <end position="866"/>
    </location>
</feature>
<feature type="region of interest" description="Disordered" evidence="5">
    <location>
        <begin position="19"/>
        <end position="45"/>
    </location>
</feature>
<evidence type="ECO:0000313" key="7">
    <source>
        <dbReference type="Proteomes" id="UP000807716"/>
    </source>
</evidence>
<gene>
    <name evidence="6" type="ORF">DFQ27_008421</name>
</gene>
<evidence type="ECO:0000256" key="5">
    <source>
        <dbReference type="SAM" id="MobiDB-lite"/>
    </source>
</evidence>
<keyword evidence="2" id="KW-0963">Cytoplasm</keyword>
<feature type="region of interest" description="Disordered" evidence="5">
    <location>
        <begin position="771"/>
        <end position="866"/>
    </location>
</feature>
<dbReference type="PANTHER" id="PTHR15454:SF69">
    <property type="entry name" value="SERINE_THREONINE-PROTEIN KINASE 11-INTERACTING PROTEIN"/>
    <property type="match status" value="1"/>
</dbReference>
<dbReference type="GO" id="GO:0005737">
    <property type="term" value="C:cytoplasm"/>
    <property type="evidence" value="ECO:0007669"/>
    <property type="project" value="UniProtKB-SubCell"/>
</dbReference>
<accession>A0A9P6PQI5</accession>
<feature type="region of interest" description="Disordered" evidence="5">
    <location>
        <begin position="986"/>
        <end position="1024"/>
    </location>
</feature>
<evidence type="ECO:0000256" key="4">
    <source>
        <dbReference type="ARBA" id="ARBA00022737"/>
    </source>
</evidence>
<feature type="compositionally biased region" description="Basic residues" evidence="5">
    <location>
        <begin position="718"/>
        <end position="731"/>
    </location>
</feature>
<protein>
    <submittedName>
        <fullName evidence="6">Uncharacterized protein</fullName>
    </submittedName>
</protein>
<feature type="compositionally biased region" description="Basic residues" evidence="5">
    <location>
        <begin position="797"/>
        <end position="814"/>
    </location>
</feature>
<feature type="region of interest" description="Disordered" evidence="5">
    <location>
        <begin position="678"/>
        <end position="758"/>
    </location>
</feature>
<dbReference type="PROSITE" id="PS51450">
    <property type="entry name" value="LRR"/>
    <property type="match status" value="2"/>
</dbReference>
<dbReference type="Proteomes" id="UP000807716">
    <property type="component" value="Unassembled WGS sequence"/>
</dbReference>
<feature type="compositionally biased region" description="Gly residues" evidence="5">
    <location>
        <begin position="888"/>
        <end position="901"/>
    </location>
</feature>
<dbReference type="PANTHER" id="PTHR15454">
    <property type="entry name" value="NISCHARIN RELATED"/>
    <property type="match status" value="1"/>
</dbReference>
<feature type="compositionally biased region" description="Polar residues" evidence="5">
    <location>
        <begin position="95"/>
        <end position="111"/>
    </location>
</feature>
<keyword evidence="3" id="KW-0433">Leucine-rich repeat</keyword>
<proteinExistence type="predicted"/>
<comment type="caution">
    <text evidence="6">The sequence shown here is derived from an EMBL/GenBank/DDBJ whole genome shotgun (WGS) entry which is preliminary data.</text>
</comment>
<dbReference type="EMBL" id="JAAAJB010000706">
    <property type="protein sequence ID" value="KAG0251915.1"/>
    <property type="molecule type" value="Genomic_DNA"/>
</dbReference>
<feature type="compositionally biased region" description="Low complexity" evidence="5">
    <location>
        <begin position="931"/>
        <end position="945"/>
    </location>
</feature>
<feature type="region of interest" description="Disordered" evidence="5">
    <location>
        <begin position="885"/>
        <end position="955"/>
    </location>
</feature>
<dbReference type="InterPro" id="IPR032675">
    <property type="entry name" value="LRR_dom_sf"/>
</dbReference>
<feature type="region of interest" description="Disordered" evidence="5">
    <location>
        <begin position="397"/>
        <end position="442"/>
    </location>
</feature>
<feature type="compositionally biased region" description="Low complexity" evidence="5">
    <location>
        <begin position="992"/>
        <end position="1001"/>
    </location>
</feature>
<dbReference type="SUPFAM" id="SSF52075">
    <property type="entry name" value="Outer arm dynein light chain 1"/>
    <property type="match status" value="1"/>
</dbReference>
<reference evidence="6" key="1">
    <citation type="journal article" date="2020" name="Fungal Divers.">
        <title>Resolving the Mortierellaceae phylogeny through synthesis of multi-gene phylogenetics and phylogenomics.</title>
        <authorList>
            <person name="Vandepol N."/>
            <person name="Liber J."/>
            <person name="Desiro A."/>
            <person name="Na H."/>
            <person name="Kennedy M."/>
            <person name="Barry K."/>
            <person name="Grigoriev I.V."/>
            <person name="Miller A.N."/>
            <person name="O'Donnell K."/>
            <person name="Stajich J.E."/>
            <person name="Bonito G."/>
        </authorList>
    </citation>
    <scope>NUCLEOTIDE SEQUENCE</scope>
    <source>
        <strain evidence="6">BC1065</strain>
    </source>
</reference>
<keyword evidence="7" id="KW-1185">Reference proteome</keyword>
<feature type="compositionally biased region" description="Polar residues" evidence="5">
    <location>
        <begin position="681"/>
        <end position="692"/>
    </location>
</feature>
<dbReference type="InterPro" id="IPR001611">
    <property type="entry name" value="Leu-rich_rpt"/>
</dbReference>
<feature type="region of interest" description="Disordered" evidence="5">
    <location>
        <begin position="152"/>
        <end position="210"/>
    </location>
</feature>
<dbReference type="AlphaFoldDB" id="A0A9P6PQI5"/>
<dbReference type="OrthoDB" id="676979at2759"/>
<feature type="region of interest" description="Disordered" evidence="5">
    <location>
        <begin position="77"/>
        <end position="111"/>
    </location>
</feature>
<organism evidence="6 7">
    <name type="scientific">Actinomortierella ambigua</name>
    <dbReference type="NCBI Taxonomy" id="1343610"/>
    <lineage>
        <taxon>Eukaryota</taxon>
        <taxon>Fungi</taxon>
        <taxon>Fungi incertae sedis</taxon>
        <taxon>Mucoromycota</taxon>
        <taxon>Mortierellomycotina</taxon>
        <taxon>Mortierellomycetes</taxon>
        <taxon>Mortierellales</taxon>
        <taxon>Mortierellaceae</taxon>
        <taxon>Actinomortierella</taxon>
    </lineage>
</organism>
<evidence type="ECO:0000256" key="1">
    <source>
        <dbReference type="ARBA" id="ARBA00004496"/>
    </source>
</evidence>